<reference evidence="2 3" key="1">
    <citation type="submission" date="2024-02" db="EMBL/GenBank/DDBJ databases">
        <title>A draft genome for the cacao thread blight pathogen Marasmius crinis-equi.</title>
        <authorList>
            <person name="Cohen S.P."/>
            <person name="Baruah I.K."/>
            <person name="Amoako-Attah I."/>
            <person name="Bukari Y."/>
            <person name="Meinhardt L.W."/>
            <person name="Bailey B.A."/>
        </authorList>
    </citation>
    <scope>NUCLEOTIDE SEQUENCE [LARGE SCALE GENOMIC DNA]</scope>
    <source>
        <strain evidence="2 3">GH-76</strain>
    </source>
</reference>
<dbReference type="Proteomes" id="UP001465976">
    <property type="component" value="Unassembled WGS sequence"/>
</dbReference>
<comment type="caution">
    <text evidence="2">The sequence shown here is derived from an EMBL/GenBank/DDBJ whole genome shotgun (WGS) entry which is preliminary data.</text>
</comment>
<gene>
    <name evidence="2" type="ORF">V5O48_006638</name>
</gene>
<proteinExistence type="predicted"/>
<sequence>MSYANPLHTPVGSINRSSYSTLGSAMPQPAASAGPSTRRRVPQAPVGKSCPSNTIAFDYIGYPKLGMPLREIHARGPQALQQMMQGANDLVLANTRLRKITLHILWPGYEHVPWSRSIDVIASGGPITRSYLASIIAHHFSEYIEAMQRQATSNADWRLGRGGFGLDHIMLLSVHNVGDDAWQAEVAIDFK</sequence>
<keyword evidence="3" id="KW-1185">Reference proteome</keyword>
<feature type="region of interest" description="Disordered" evidence="1">
    <location>
        <begin position="18"/>
        <end position="47"/>
    </location>
</feature>
<evidence type="ECO:0000313" key="2">
    <source>
        <dbReference type="EMBL" id="KAL0575336.1"/>
    </source>
</evidence>
<protein>
    <submittedName>
        <fullName evidence="2">Uncharacterized protein</fullName>
    </submittedName>
</protein>
<name>A0ABR3FJ10_9AGAR</name>
<dbReference type="EMBL" id="JBAHYK010000314">
    <property type="protein sequence ID" value="KAL0575336.1"/>
    <property type="molecule type" value="Genomic_DNA"/>
</dbReference>
<evidence type="ECO:0000256" key="1">
    <source>
        <dbReference type="SAM" id="MobiDB-lite"/>
    </source>
</evidence>
<accession>A0ABR3FJ10</accession>
<organism evidence="2 3">
    <name type="scientific">Marasmius crinis-equi</name>
    <dbReference type="NCBI Taxonomy" id="585013"/>
    <lineage>
        <taxon>Eukaryota</taxon>
        <taxon>Fungi</taxon>
        <taxon>Dikarya</taxon>
        <taxon>Basidiomycota</taxon>
        <taxon>Agaricomycotina</taxon>
        <taxon>Agaricomycetes</taxon>
        <taxon>Agaricomycetidae</taxon>
        <taxon>Agaricales</taxon>
        <taxon>Marasmiineae</taxon>
        <taxon>Marasmiaceae</taxon>
        <taxon>Marasmius</taxon>
    </lineage>
</organism>
<evidence type="ECO:0000313" key="3">
    <source>
        <dbReference type="Proteomes" id="UP001465976"/>
    </source>
</evidence>